<evidence type="ECO:0000256" key="7">
    <source>
        <dbReference type="ARBA" id="ARBA00022705"/>
    </source>
</evidence>
<comment type="similarity">
    <text evidence="2 10">Belongs to the beta sliding clamp family.</text>
</comment>
<dbReference type="OrthoDB" id="8421503at2"/>
<evidence type="ECO:0000256" key="8">
    <source>
        <dbReference type="ARBA" id="ARBA00022932"/>
    </source>
</evidence>
<dbReference type="GO" id="GO:0003887">
    <property type="term" value="F:DNA-directed DNA polymerase activity"/>
    <property type="evidence" value="ECO:0007669"/>
    <property type="project" value="UniProtKB-UniRule"/>
</dbReference>
<comment type="subcellular location">
    <subcellularLocation>
        <location evidence="1 10">Cytoplasm</location>
    </subcellularLocation>
</comment>
<keyword evidence="4 10" id="KW-0963">Cytoplasm</keyword>
<evidence type="ECO:0000259" key="13">
    <source>
        <dbReference type="Pfam" id="PF02768"/>
    </source>
</evidence>
<evidence type="ECO:0000256" key="10">
    <source>
        <dbReference type="PIRNR" id="PIRNR000804"/>
    </source>
</evidence>
<keyword evidence="5 10" id="KW-0808">Transferase</keyword>
<dbReference type="PANTHER" id="PTHR30478:SF0">
    <property type="entry name" value="BETA SLIDING CLAMP"/>
    <property type="match status" value="1"/>
</dbReference>
<name>A0A6L6YPU9_9BURK</name>
<keyword evidence="7 10" id="KW-0235">DNA replication</keyword>
<evidence type="ECO:0000313" key="15">
    <source>
        <dbReference type="Proteomes" id="UP000472580"/>
    </source>
</evidence>
<comment type="function">
    <text evidence="10">Confers DNA tethering and processivity to DNA polymerases and other proteins. Acts as a clamp, forming a ring around DNA (a reaction catalyzed by the clamp-loading complex) which diffuses in an ATP-independent manner freely and bidirectionally along dsDNA. Initially characterized for its ability to contact the catalytic subunit of DNA polymerase III (Pol III), a complex, multichain enzyme responsible for most of the replicative synthesis in bacteria; Pol III exhibits 3'-5' exonuclease proofreading activity. The beta chain is required for initiation of replication as well as for processivity of DNA replication.</text>
</comment>
<dbReference type="EMBL" id="WSRP01000041">
    <property type="protein sequence ID" value="MVX57691.1"/>
    <property type="molecule type" value="Genomic_DNA"/>
</dbReference>
<keyword evidence="9" id="KW-0238">DNA-binding</keyword>
<proteinExistence type="inferred from homology"/>
<dbReference type="InterPro" id="IPR022635">
    <property type="entry name" value="DNA_polIII_beta_C"/>
</dbReference>
<dbReference type="GO" id="GO:0005737">
    <property type="term" value="C:cytoplasm"/>
    <property type="evidence" value="ECO:0007669"/>
    <property type="project" value="UniProtKB-SubCell"/>
</dbReference>
<dbReference type="CDD" id="cd00140">
    <property type="entry name" value="beta_clamp"/>
    <property type="match status" value="1"/>
</dbReference>
<dbReference type="Pfam" id="PF02768">
    <property type="entry name" value="DNA_pol3_beta_3"/>
    <property type="match status" value="1"/>
</dbReference>
<dbReference type="SUPFAM" id="SSF55979">
    <property type="entry name" value="DNA clamp"/>
    <property type="match status" value="3"/>
</dbReference>
<keyword evidence="15" id="KW-1185">Reference proteome</keyword>
<feature type="domain" description="DNA polymerase III beta sliding clamp C-terminal" evidence="13">
    <location>
        <begin position="261"/>
        <end position="379"/>
    </location>
</feature>
<evidence type="ECO:0000256" key="4">
    <source>
        <dbReference type="ARBA" id="ARBA00022490"/>
    </source>
</evidence>
<dbReference type="Gene3D" id="3.70.10.10">
    <property type="match status" value="1"/>
</dbReference>
<protein>
    <recommendedName>
        <fullName evidence="3 10">Beta sliding clamp</fullName>
    </recommendedName>
</protein>
<evidence type="ECO:0000259" key="12">
    <source>
        <dbReference type="Pfam" id="PF02767"/>
    </source>
</evidence>
<dbReference type="Proteomes" id="UP000472580">
    <property type="component" value="Unassembled WGS sequence"/>
</dbReference>
<dbReference type="SMART" id="SM00480">
    <property type="entry name" value="POL3Bc"/>
    <property type="match status" value="1"/>
</dbReference>
<dbReference type="InterPro" id="IPR022637">
    <property type="entry name" value="DNA_polIII_beta_cen"/>
</dbReference>
<reference evidence="14 15" key="1">
    <citation type="submission" date="2019-12" db="EMBL/GenBank/DDBJ databases">
        <title>Microbes associate with the intestines of laboratory mice.</title>
        <authorList>
            <person name="Navarre W."/>
            <person name="Wong E."/>
        </authorList>
    </citation>
    <scope>NUCLEOTIDE SEQUENCE [LARGE SCALE GENOMIC DNA]</scope>
    <source>
        <strain evidence="14 15">NM82_D38</strain>
    </source>
</reference>
<dbReference type="Pfam" id="PF00712">
    <property type="entry name" value="DNA_pol3_beta"/>
    <property type="match status" value="1"/>
</dbReference>
<dbReference type="PIRSF" id="PIRSF000804">
    <property type="entry name" value="DNA_pol_III_b"/>
    <property type="match status" value="1"/>
</dbReference>
<comment type="caution">
    <text evidence="14">The sequence shown here is derived from an EMBL/GenBank/DDBJ whole genome shotgun (WGS) entry which is preliminary data.</text>
</comment>
<evidence type="ECO:0000256" key="3">
    <source>
        <dbReference type="ARBA" id="ARBA00021035"/>
    </source>
</evidence>
<dbReference type="PANTHER" id="PTHR30478">
    <property type="entry name" value="DNA POLYMERASE III SUBUNIT BETA"/>
    <property type="match status" value="1"/>
</dbReference>
<dbReference type="GO" id="GO:0008408">
    <property type="term" value="F:3'-5' exonuclease activity"/>
    <property type="evidence" value="ECO:0007669"/>
    <property type="project" value="InterPro"/>
</dbReference>
<evidence type="ECO:0000313" key="14">
    <source>
        <dbReference type="EMBL" id="MVX57691.1"/>
    </source>
</evidence>
<evidence type="ECO:0000259" key="11">
    <source>
        <dbReference type="Pfam" id="PF00712"/>
    </source>
</evidence>
<dbReference type="GO" id="GO:0009360">
    <property type="term" value="C:DNA polymerase III complex"/>
    <property type="evidence" value="ECO:0007669"/>
    <property type="project" value="InterPro"/>
</dbReference>
<sequence>MFAEPAEAAPGTPVLFINGSKENIFKPIQNVSGVVQKKQPLPILSNILLAQENENVTFTATDLDIQIRTSSAIGTPNFRVSTTISSRKLNDILASLVDNSEVSFTKKGEHVLLTSGRSRFELQTLPAEDFPSMKEVKLEKAFSMPCSRFKYLLSMVSFACAVNNVRYFLNGVYICSEGTSVRAVATDGHRLALCDVDADQASEKKLDSIIPRKTVKELTRLVPDSEDEITVYMAEKQIKFTFAGVEILSKLVEGRYPDYQKVIPVDNDKEFKVSRQELLSSLQRVSILTADKLKGVRWNLSSGVINVAATNADMEEAEDELEVEYQGDSIEIGFNVTYLIEVLNALKNETVRVSLGGPLSSALIRMPDSEKFKFVVMPMKI</sequence>
<dbReference type="InterPro" id="IPR001001">
    <property type="entry name" value="DNA_polIII_beta"/>
</dbReference>
<dbReference type="Pfam" id="PF02767">
    <property type="entry name" value="DNA_pol3_beta_2"/>
    <property type="match status" value="1"/>
</dbReference>
<dbReference type="InterPro" id="IPR046938">
    <property type="entry name" value="DNA_clamp_sf"/>
</dbReference>
<keyword evidence="6 10" id="KW-0548">Nucleotidyltransferase</keyword>
<comment type="subunit">
    <text evidence="10">Forms a ring-shaped head-to-tail homodimer around DNA.</text>
</comment>
<feature type="domain" description="DNA polymerase III beta sliding clamp N-terminal" evidence="11">
    <location>
        <begin position="20"/>
        <end position="133"/>
    </location>
</feature>
<evidence type="ECO:0000256" key="9">
    <source>
        <dbReference type="ARBA" id="ARBA00023125"/>
    </source>
</evidence>
<accession>A0A6L6YPU9</accession>
<keyword evidence="8 10" id="KW-0239">DNA-directed DNA polymerase</keyword>
<dbReference type="GO" id="GO:0003677">
    <property type="term" value="F:DNA binding"/>
    <property type="evidence" value="ECO:0007669"/>
    <property type="project" value="UniProtKB-UniRule"/>
</dbReference>
<organism evidence="14 15">
    <name type="scientific">Parasutterella muris</name>
    <dbReference type="NCBI Taxonomy" id="2565572"/>
    <lineage>
        <taxon>Bacteria</taxon>
        <taxon>Pseudomonadati</taxon>
        <taxon>Pseudomonadota</taxon>
        <taxon>Betaproteobacteria</taxon>
        <taxon>Burkholderiales</taxon>
        <taxon>Sutterellaceae</taxon>
        <taxon>Parasutterella</taxon>
    </lineage>
</organism>
<feature type="domain" description="DNA polymerase III beta sliding clamp central" evidence="12">
    <location>
        <begin position="145"/>
        <end position="258"/>
    </location>
</feature>
<dbReference type="InterPro" id="IPR022634">
    <property type="entry name" value="DNA_polIII_beta_N"/>
</dbReference>
<dbReference type="NCBIfam" id="TIGR00663">
    <property type="entry name" value="dnan"/>
    <property type="match status" value="1"/>
</dbReference>
<evidence type="ECO:0000256" key="1">
    <source>
        <dbReference type="ARBA" id="ARBA00004496"/>
    </source>
</evidence>
<dbReference type="GO" id="GO:0006271">
    <property type="term" value="P:DNA strand elongation involved in DNA replication"/>
    <property type="evidence" value="ECO:0007669"/>
    <property type="project" value="TreeGrafter"/>
</dbReference>
<evidence type="ECO:0000256" key="5">
    <source>
        <dbReference type="ARBA" id="ARBA00022679"/>
    </source>
</evidence>
<dbReference type="AlphaFoldDB" id="A0A6L6YPU9"/>
<evidence type="ECO:0000256" key="2">
    <source>
        <dbReference type="ARBA" id="ARBA00010752"/>
    </source>
</evidence>
<gene>
    <name evidence="14" type="ORF">E5987_10875</name>
</gene>
<evidence type="ECO:0000256" key="6">
    <source>
        <dbReference type="ARBA" id="ARBA00022695"/>
    </source>
</evidence>
<dbReference type="Gene3D" id="3.10.150.10">
    <property type="entry name" value="DNA Polymerase III, subunit A, domain 2"/>
    <property type="match status" value="1"/>
</dbReference>